<dbReference type="Pfam" id="PF13439">
    <property type="entry name" value="Glyco_transf_4"/>
    <property type="match status" value="1"/>
</dbReference>
<keyword evidence="5" id="KW-1185">Reference proteome</keyword>
<dbReference type="CDD" id="cd03809">
    <property type="entry name" value="GT4_MtfB-like"/>
    <property type="match status" value="1"/>
</dbReference>
<name>A0A4R1LBQ0_9BACT</name>
<comment type="caution">
    <text evidence="4">The sequence shown here is derived from an EMBL/GenBank/DDBJ whole genome shotgun (WGS) entry which is preliminary data.</text>
</comment>
<dbReference type="RefSeq" id="WP_131991958.1">
    <property type="nucleotide sequence ID" value="NZ_SMGK01000001.1"/>
</dbReference>
<protein>
    <submittedName>
        <fullName evidence="4">Glycosyltransferase involved in cell wall biosynthesis</fullName>
    </submittedName>
</protein>
<feature type="domain" description="Glycosyltransferase subfamily 4-like N-terminal" evidence="3">
    <location>
        <begin position="23"/>
        <end position="175"/>
    </location>
</feature>
<feature type="domain" description="Glycosyl transferase family 1" evidence="2">
    <location>
        <begin position="196"/>
        <end position="345"/>
    </location>
</feature>
<dbReference type="Proteomes" id="UP000295210">
    <property type="component" value="Unassembled WGS sequence"/>
</dbReference>
<dbReference type="EMBL" id="SMGK01000001">
    <property type="protein sequence ID" value="TCK75805.1"/>
    <property type="molecule type" value="Genomic_DNA"/>
</dbReference>
<dbReference type="PANTHER" id="PTHR46401:SF2">
    <property type="entry name" value="GLYCOSYLTRANSFERASE WBBK-RELATED"/>
    <property type="match status" value="1"/>
</dbReference>
<evidence type="ECO:0000259" key="3">
    <source>
        <dbReference type="Pfam" id="PF13439"/>
    </source>
</evidence>
<dbReference type="Gene3D" id="3.40.50.2000">
    <property type="entry name" value="Glycogen Phosphorylase B"/>
    <property type="match status" value="2"/>
</dbReference>
<evidence type="ECO:0000256" key="1">
    <source>
        <dbReference type="ARBA" id="ARBA00022679"/>
    </source>
</evidence>
<evidence type="ECO:0000259" key="2">
    <source>
        <dbReference type="Pfam" id="PF00534"/>
    </source>
</evidence>
<organism evidence="4 5">
    <name type="scientific">Acidipila rosea</name>
    <dbReference type="NCBI Taxonomy" id="768535"/>
    <lineage>
        <taxon>Bacteria</taxon>
        <taxon>Pseudomonadati</taxon>
        <taxon>Acidobacteriota</taxon>
        <taxon>Terriglobia</taxon>
        <taxon>Terriglobales</taxon>
        <taxon>Acidobacteriaceae</taxon>
        <taxon>Acidipila</taxon>
    </lineage>
</organism>
<dbReference type="AlphaFoldDB" id="A0A4R1LBQ0"/>
<gene>
    <name evidence="4" type="ORF">C7378_0798</name>
</gene>
<dbReference type="OrthoDB" id="9797829at2"/>
<sequence>MTTQAKILLVGNYALDGQQSMKRYAEFLKRELAARGYRVELLEPSVTLGGLASPKNPLSKWLGLADKFLLFPRTLRKRAREFDLVHICDHSNAPYLKYVSATPNVITCHDVMGIRSALQHYPENPTVPSARLLRRMQWIVDGLKSAKCVICISRKTEEELLTLLERRPPLQRVIHHSLNWNYQKMSVEEAAPILHKLGLAPKARYLLHVGGNQWYKNRLGVLRIFKELRKVPSFQGVTLVMAGKSWTPEMRAFVSQEALQGVIELVSPSNEQVQALYSGAQALLFPSFHEGFGWPILEAQACGCPVITSNRDPMREIAGAGAVLIDPADPVSAAREIALRLRNQDQLVKDGFVNISRFSKDAMINSYLETYEEVLQGAKA</sequence>
<reference evidence="4 5" key="1">
    <citation type="submission" date="2019-03" db="EMBL/GenBank/DDBJ databases">
        <title>Genomic Encyclopedia of Type Strains, Phase IV (KMG-IV): sequencing the most valuable type-strain genomes for metagenomic binning, comparative biology and taxonomic classification.</title>
        <authorList>
            <person name="Goeker M."/>
        </authorList>
    </citation>
    <scope>NUCLEOTIDE SEQUENCE [LARGE SCALE GENOMIC DNA]</scope>
    <source>
        <strain evidence="4 5">DSM 103428</strain>
    </source>
</reference>
<dbReference type="InterPro" id="IPR001296">
    <property type="entry name" value="Glyco_trans_1"/>
</dbReference>
<dbReference type="SUPFAM" id="SSF53756">
    <property type="entry name" value="UDP-Glycosyltransferase/glycogen phosphorylase"/>
    <property type="match status" value="1"/>
</dbReference>
<evidence type="ECO:0000313" key="5">
    <source>
        <dbReference type="Proteomes" id="UP000295210"/>
    </source>
</evidence>
<proteinExistence type="predicted"/>
<dbReference type="Pfam" id="PF00534">
    <property type="entry name" value="Glycos_transf_1"/>
    <property type="match status" value="1"/>
</dbReference>
<accession>A0A4R1LBQ0</accession>
<dbReference type="GO" id="GO:0016757">
    <property type="term" value="F:glycosyltransferase activity"/>
    <property type="evidence" value="ECO:0007669"/>
    <property type="project" value="InterPro"/>
</dbReference>
<dbReference type="InterPro" id="IPR028098">
    <property type="entry name" value="Glyco_trans_4-like_N"/>
</dbReference>
<dbReference type="PANTHER" id="PTHR46401">
    <property type="entry name" value="GLYCOSYLTRANSFERASE WBBK-RELATED"/>
    <property type="match status" value="1"/>
</dbReference>
<keyword evidence="1 4" id="KW-0808">Transferase</keyword>
<evidence type="ECO:0000313" key="4">
    <source>
        <dbReference type="EMBL" id="TCK75805.1"/>
    </source>
</evidence>